<dbReference type="InterPro" id="IPR015943">
    <property type="entry name" value="WD40/YVTN_repeat-like_dom_sf"/>
</dbReference>
<feature type="transmembrane region" description="Helical" evidence="4">
    <location>
        <begin position="66"/>
        <end position="86"/>
    </location>
</feature>
<dbReference type="PANTHER" id="PTHR22847:SF637">
    <property type="entry name" value="WD REPEAT DOMAIN 5B"/>
    <property type="match status" value="1"/>
</dbReference>
<dbReference type="InterPro" id="IPR001680">
    <property type="entry name" value="WD40_rpt"/>
</dbReference>
<dbReference type="SMART" id="SM00320">
    <property type="entry name" value="WD40"/>
    <property type="match status" value="5"/>
</dbReference>
<evidence type="ECO:0000256" key="4">
    <source>
        <dbReference type="SAM" id="Phobius"/>
    </source>
</evidence>
<dbReference type="Pfam" id="PF00400">
    <property type="entry name" value="WD40"/>
    <property type="match status" value="3"/>
</dbReference>
<proteinExistence type="predicted"/>
<dbReference type="AlphaFoldDB" id="A0A396ZXF3"/>
<protein>
    <recommendedName>
        <fullName evidence="5">F-box domain-containing protein</fullName>
    </recommendedName>
</protein>
<evidence type="ECO:0000313" key="7">
    <source>
        <dbReference type="Proteomes" id="UP000266239"/>
    </source>
</evidence>
<keyword evidence="1 3" id="KW-0853">WD repeat</keyword>
<dbReference type="SUPFAM" id="SSF161084">
    <property type="entry name" value="MAPEG domain-like"/>
    <property type="match status" value="1"/>
</dbReference>
<dbReference type="PROSITE" id="PS50082">
    <property type="entry name" value="WD_REPEATS_2"/>
    <property type="match status" value="2"/>
</dbReference>
<evidence type="ECO:0000259" key="5">
    <source>
        <dbReference type="PROSITE" id="PS50181"/>
    </source>
</evidence>
<feature type="transmembrane region" description="Helical" evidence="4">
    <location>
        <begin position="123"/>
        <end position="143"/>
    </location>
</feature>
<organism evidence="6 7">
    <name type="scientific">Aphanomyces astaci</name>
    <name type="common">Crayfish plague agent</name>
    <dbReference type="NCBI Taxonomy" id="112090"/>
    <lineage>
        <taxon>Eukaryota</taxon>
        <taxon>Sar</taxon>
        <taxon>Stramenopiles</taxon>
        <taxon>Oomycota</taxon>
        <taxon>Saprolegniomycetes</taxon>
        <taxon>Saprolegniales</taxon>
        <taxon>Verrucalvaceae</taxon>
        <taxon>Aphanomyces</taxon>
    </lineage>
</organism>
<dbReference type="SUPFAM" id="SSF50978">
    <property type="entry name" value="WD40 repeat-like"/>
    <property type="match status" value="1"/>
</dbReference>
<name>A0A396ZXF3_APHAT</name>
<feature type="repeat" description="WD" evidence="3">
    <location>
        <begin position="389"/>
        <end position="420"/>
    </location>
</feature>
<keyword evidence="4" id="KW-0812">Transmembrane</keyword>
<dbReference type="InterPro" id="IPR036322">
    <property type="entry name" value="WD40_repeat_dom_sf"/>
</dbReference>
<dbReference type="PROSITE" id="PS50294">
    <property type="entry name" value="WD_REPEATS_REGION"/>
    <property type="match status" value="1"/>
</dbReference>
<dbReference type="InterPro" id="IPR023352">
    <property type="entry name" value="MAPEG-like_dom_sf"/>
</dbReference>
<keyword evidence="4" id="KW-0472">Membrane</keyword>
<dbReference type="Gene3D" id="2.130.10.10">
    <property type="entry name" value="YVTN repeat-like/Quinoprotein amine dehydrogenase"/>
    <property type="match status" value="2"/>
</dbReference>
<dbReference type="SUPFAM" id="SSF81383">
    <property type="entry name" value="F-box domain"/>
    <property type="match status" value="1"/>
</dbReference>
<feature type="domain" description="F-box" evidence="5">
    <location>
        <begin position="124"/>
        <end position="170"/>
    </location>
</feature>
<dbReference type="GO" id="GO:0016020">
    <property type="term" value="C:membrane"/>
    <property type="evidence" value="ECO:0007669"/>
    <property type="project" value="UniProtKB-SubCell"/>
</dbReference>
<dbReference type="Proteomes" id="UP000266239">
    <property type="component" value="Unassembled WGS sequence"/>
</dbReference>
<gene>
    <name evidence="6" type="ORF">DYB25_011014</name>
</gene>
<evidence type="ECO:0000256" key="3">
    <source>
        <dbReference type="PROSITE-ProRule" id="PRU00221"/>
    </source>
</evidence>
<dbReference type="GO" id="GO:1990234">
    <property type="term" value="C:transferase complex"/>
    <property type="evidence" value="ECO:0007669"/>
    <property type="project" value="UniProtKB-ARBA"/>
</dbReference>
<dbReference type="PROSITE" id="PS50181">
    <property type="entry name" value="FBOX"/>
    <property type="match status" value="1"/>
</dbReference>
<dbReference type="InterPro" id="IPR036047">
    <property type="entry name" value="F-box-like_dom_sf"/>
</dbReference>
<feature type="transmembrane region" description="Helical" evidence="4">
    <location>
        <begin position="92"/>
        <end position="111"/>
    </location>
</feature>
<dbReference type="SMART" id="SM00256">
    <property type="entry name" value="FBOX"/>
    <property type="match status" value="1"/>
</dbReference>
<dbReference type="PANTHER" id="PTHR22847">
    <property type="entry name" value="WD40 REPEAT PROTEIN"/>
    <property type="match status" value="1"/>
</dbReference>
<feature type="transmembrane region" description="Helical" evidence="4">
    <location>
        <begin position="12"/>
        <end position="30"/>
    </location>
</feature>
<comment type="caution">
    <text evidence="6">The sequence shown here is derived from an EMBL/GenBank/DDBJ whole genome shotgun (WGS) entry which is preliminary data.</text>
</comment>
<reference evidence="6 7" key="1">
    <citation type="submission" date="2018-08" db="EMBL/GenBank/DDBJ databases">
        <title>Aphanomyces genome sequencing and annotation.</title>
        <authorList>
            <person name="Minardi D."/>
            <person name="Oidtmann B."/>
            <person name="Van Der Giezen M."/>
            <person name="Studholme D.J."/>
        </authorList>
    </citation>
    <scope>NUCLEOTIDE SEQUENCE [LARGE SCALE GENOMIC DNA]</scope>
    <source>
        <strain evidence="6 7">Yx</strain>
    </source>
</reference>
<dbReference type="EMBL" id="QUTA01010188">
    <property type="protein sequence ID" value="RHX99951.1"/>
    <property type="molecule type" value="Genomic_DNA"/>
</dbReference>
<evidence type="ECO:0000313" key="6">
    <source>
        <dbReference type="EMBL" id="RHX99951.1"/>
    </source>
</evidence>
<dbReference type="Gene3D" id="1.20.1280.50">
    <property type="match status" value="1"/>
</dbReference>
<dbReference type="VEuPathDB" id="FungiDB:H257_10788"/>
<evidence type="ECO:0000256" key="1">
    <source>
        <dbReference type="ARBA" id="ARBA00022574"/>
    </source>
</evidence>
<keyword evidence="4" id="KW-1133">Transmembrane helix</keyword>
<dbReference type="Pfam" id="PF12937">
    <property type="entry name" value="F-box-like"/>
    <property type="match status" value="1"/>
</dbReference>
<feature type="repeat" description="WD" evidence="3">
    <location>
        <begin position="266"/>
        <end position="307"/>
    </location>
</feature>
<keyword evidence="2" id="KW-0677">Repeat</keyword>
<accession>A0A396ZXF3</accession>
<dbReference type="InterPro" id="IPR001810">
    <property type="entry name" value="F-box_dom"/>
</dbReference>
<evidence type="ECO:0000256" key="2">
    <source>
        <dbReference type="ARBA" id="ARBA00022737"/>
    </source>
</evidence>
<sequence>MTDLAHVEGARVMLGYVASFLFAIVMQAVSKFSAMNRHKKNKADEKSKERFNRYTSDRMLAGDRSVGNFVEWQGAFLVLFWTNIVVTGAKEVWLGWVYVGIRFLYPVLAYLGGVKQGGAQPLILLATLVLPADVALLVFAFLAPRELLTMEMTCRRFQLLVATNRIWQPLYTSMYPRSHFGLQHGRSTAWKHVFLHKSNQRRAWTKGIARCVLSKAAHADGINAIAAQKSLGPTGNLFATCSFDHTVKLWRKPSALVSDTAPLSTLSGHQNAVWSLAWGPSPSDLYSASFDGTIRRWDVGTSVNTRVLWANADRLLCMVVEEDNVWTGSLTGHMIQWSNASSNPVTGRIQCATPCISSLEKRRHLLYVGGVKHLEIWDDRYLQSPVALLKGHDQAIMAMALYSDAMVMTVSKDGTLKGWDASGSTPTPILDVRVHNAAVRSIAQLHALHVHTKQVTSVDLDECHLYTSSCDSTMTVHEYTLP</sequence>